<evidence type="ECO:0000313" key="14">
    <source>
        <dbReference type="Proteomes" id="UP000078540"/>
    </source>
</evidence>
<dbReference type="STRING" id="520822.A0A195BYM0"/>
<evidence type="ECO:0000313" key="13">
    <source>
        <dbReference type="EMBL" id="KYM93031.1"/>
    </source>
</evidence>
<accession>A0A195BYM0</accession>
<keyword evidence="5 9" id="KW-0863">Zinc-finger</keyword>
<feature type="compositionally biased region" description="Polar residues" evidence="10">
    <location>
        <begin position="470"/>
        <end position="484"/>
    </location>
</feature>
<name>A0A195BYM0_9HYME</name>
<comment type="subcellular location">
    <subcellularLocation>
        <location evidence="1">Nucleus</location>
    </subcellularLocation>
</comment>
<keyword evidence="8" id="KW-0539">Nucleus</keyword>
<evidence type="ECO:0000256" key="5">
    <source>
        <dbReference type="ARBA" id="ARBA00022771"/>
    </source>
</evidence>
<sequence length="1345" mass="151635">MSSKNRSSSSKVHPLVCSFCNLAEDNELEYGKIYEHNGIVTHYYCLLLSSNMEQKGNDDEGILGFLAEDIQKELRRGKRLVCSYCKKQGATLGCCNVRCKRIFHFPCGMKAGSLHQFFGEFRSYCINHRPKQKIDEQVLKQAAADIMCYICYDKVNTNDFVKTLWAPCCKKDAWFHRICVQQLALSAGYFFKCPLCNNKKDFQKSMLEYGIFVPSQDASWELEPNAFEELLYRHDQCDAPKCLCPKGRKYTSTNAKWELALCRTCGSQGIHMSCGQLKWANPVWECEECTSILSNDRVKLGNSSAIGSTSQNRDSDSDLNSDSDSDSDSDLDSDTDISVGTDFPMPCALTDSSSTSSLESILDNINLRPGPRSFKLQQQMIKLGQWLDLTSTVLEKNIAAIETSTKDESKNEFLLKNDEKKEPLISEESKESKKNILQRESKEDSFQKEKQLHFQRKNKEDSPRKKKQLPSKNNEKSQPIQTKTDVIIIESDDDMELITLTQKTNLSSVHMKQPTQFSSLCLPSTSTSKKLNATVGSKSQNVATIDLLEKDYIDLPKPIAERASKKNESIISKDQIDVLTSQESTLDLITSNVIKTEETSETSFMNIKITNVVSLPPEVFESVPDVICDNITLHANTSPLSINETLEQLVTSVSSKRSMHEANNINNCKKIKRNNFDERLHETYSRVGTTVSDRNETNNTQNDAKNSTNNTDSLQSERTSANKFIPLLSNNPANNLSSQHNYIQIKANDVQHMNQILSNLEGNTVHVNLNQRNENRVTQANTTEFVTFTKNNPVLLPISSYYLQQIPNFTAIDQNDGKNETNLYGVPSNSIILPRVTDNITVLSNSTVLSNPLLNQPVMTNVTAPILSDKRIITVNQQEAASRKDVLSSTPSIENISTNKTTHKKNCDGDAGRPETESTNNKKADPSNCSCNVFDKQTIACQRSNATCSVFPQITNNHVTCHRPGLIPRYVNLQDLKFRVCASNNIEMILYDTFSVNISMKNFKESKRLADVAASREAKEMSTIASREASCSSNYTDNITTERHFRSLKNENFSINDKIYIAHSQDDAKENLNPIRSKVLLHNDTLDNVNSTNNIDSAMKNNCFKVHENDSETCLVSSDTNVSVLNRTICNTNVDNIVSLISNQGSRISLETVQRHKQASINSVHIEERSRAQLFFKETNRIVHSVDFDLNVNMNKNIEKISQNDITVQHTDNKIGNDHTDDSPTLQNGLKNLNSMNISSKINNRNVTRVSNITKFNEHSILSKQIDACNSKKFIQCIAFQENTVCRNGETRIKNNEFCLKVSIDLCKIQNLIDSKPELFKNSKHNANDQWHKHTNRLPGLDNYV</sequence>
<feature type="compositionally biased region" description="Basic and acidic residues" evidence="10">
    <location>
        <begin position="422"/>
        <end position="463"/>
    </location>
</feature>
<dbReference type="InterPro" id="IPR042013">
    <property type="entry name" value="PHF7/G2E3_ePHD"/>
</dbReference>
<protein>
    <submittedName>
        <fullName evidence="13">G2/M phase-specific E3 ubiquitin-protein ligase</fullName>
    </submittedName>
</protein>
<dbReference type="InterPro" id="IPR011011">
    <property type="entry name" value="Znf_FYVE_PHD"/>
</dbReference>
<dbReference type="InterPro" id="IPR013083">
    <property type="entry name" value="Znf_RING/FYVE/PHD"/>
</dbReference>
<dbReference type="Pfam" id="PF13771">
    <property type="entry name" value="zf-HC5HC2H"/>
    <property type="match status" value="1"/>
</dbReference>
<keyword evidence="3" id="KW-0808">Transferase</keyword>
<dbReference type="InterPro" id="IPR001965">
    <property type="entry name" value="Znf_PHD"/>
</dbReference>
<evidence type="ECO:0000256" key="4">
    <source>
        <dbReference type="ARBA" id="ARBA00022723"/>
    </source>
</evidence>
<feature type="compositionally biased region" description="Polar residues" evidence="10">
    <location>
        <begin position="887"/>
        <end position="900"/>
    </location>
</feature>
<feature type="compositionally biased region" description="Polar residues" evidence="10">
    <location>
        <begin position="686"/>
        <end position="717"/>
    </location>
</feature>
<dbReference type="PROSITE" id="PS50089">
    <property type="entry name" value="ZF_RING_2"/>
    <property type="match status" value="1"/>
</dbReference>
<evidence type="ECO:0000256" key="9">
    <source>
        <dbReference type="PROSITE-ProRule" id="PRU00175"/>
    </source>
</evidence>
<keyword evidence="14" id="KW-1185">Reference proteome</keyword>
<evidence type="ECO:0000256" key="2">
    <source>
        <dbReference type="ARBA" id="ARBA00004906"/>
    </source>
</evidence>
<keyword evidence="6" id="KW-0833">Ubl conjugation pathway</keyword>
<dbReference type="SUPFAM" id="SSF57903">
    <property type="entry name" value="FYVE/PHD zinc finger"/>
    <property type="match status" value="1"/>
</dbReference>
<dbReference type="GO" id="GO:0016740">
    <property type="term" value="F:transferase activity"/>
    <property type="evidence" value="ECO:0007669"/>
    <property type="project" value="UniProtKB-KW"/>
</dbReference>
<dbReference type="EMBL" id="KQ976396">
    <property type="protein sequence ID" value="KYM93031.1"/>
    <property type="molecule type" value="Genomic_DNA"/>
</dbReference>
<dbReference type="Proteomes" id="UP000078540">
    <property type="component" value="Unassembled WGS sequence"/>
</dbReference>
<keyword evidence="7" id="KW-0862">Zinc</keyword>
<dbReference type="InterPro" id="IPR051188">
    <property type="entry name" value="PHD-type_Zinc_Finger"/>
</dbReference>
<dbReference type="InterPro" id="IPR034732">
    <property type="entry name" value="EPHD"/>
</dbReference>
<feature type="compositionally biased region" description="Acidic residues" evidence="10">
    <location>
        <begin position="317"/>
        <end position="335"/>
    </location>
</feature>
<gene>
    <name evidence="13" type="ORF">ALC53_00570</name>
</gene>
<evidence type="ECO:0000259" key="12">
    <source>
        <dbReference type="PROSITE" id="PS51805"/>
    </source>
</evidence>
<dbReference type="Gene3D" id="3.30.40.10">
    <property type="entry name" value="Zinc/RING finger domain, C3HC4 (zinc finger)"/>
    <property type="match status" value="2"/>
</dbReference>
<dbReference type="PANTHER" id="PTHR12420">
    <property type="entry name" value="PHD FINGER PROTEIN"/>
    <property type="match status" value="1"/>
</dbReference>
<dbReference type="PROSITE" id="PS51805">
    <property type="entry name" value="EPHD"/>
    <property type="match status" value="1"/>
</dbReference>
<evidence type="ECO:0000256" key="8">
    <source>
        <dbReference type="ARBA" id="ARBA00023242"/>
    </source>
</evidence>
<dbReference type="Pfam" id="PF26054">
    <property type="entry name" value="PHD_G2E3"/>
    <property type="match status" value="1"/>
</dbReference>
<comment type="pathway">
    <text evidence="2">Protein modification; protein ubiquitination.</text>
</comment>
<feature type="compositionally biased region" description="Basic and acidic residues" evidence="10">
    <location>
        <begin position="905"/>
        <end position="925"/>
    </location>
</feature>
<organism evidence="13 14">
    <name type="scientific">Atta colombica</name>
    <dbReference type="NCBI Taxonomy" id="520822"/>
    <lineage>
        <taxon>Eukaryota</taxon>
        <taxon>Metazoa</taxon>
        <taxon>Ecdysozoa</taxon>
        <taxon>Arthropoda</taxon>
        <taxon>Hexapoda</taxon>
        <taxon>Insecta</taxon>
        <taxon>Pterygota</taxon>
        <taxon>Neoptera</taxon>
        <taxon>Endopterygota</taxon>
        <taxon>Hymenoptera</taxon>
        <taxon>Apocrita</taxon>
        <taxon>Aculeata</taxon>
        <taxon>Formicoidea</taxon>
        <taxon>Formicidae</taxon>
        <taxon>Myrmicinae</taxon>
        <taxon>Atta</taxon>
    </lineage>
</organism>
<evidence type="ECO:0000256" key="10">
    <source>
        <dbReference type="SAM" id="MobiDB-lite"/>
    </source>
</evidence>
<dbReference type="GO" id="GO:0005634">
    <property type="term" value="C:nucleus"/>
    <property type="evidence" value="ECO:0007669"/>
    <property type="project" value="UniProtKB-SubCell"/>
</dbReference>
<evidence type="ECO:0000259" key="11">
    <source>
        <dbReference type="PROSITE" id="PS50089"/>
    </source>
</evidence>
<dbReference type="PANTHER" id="PTHR12420:SF42">
    <property type="entry name" value="G2_M PHASE-SPECIFIC E3 UBIQUITIN-PROTEIN LIGASE"/>
    <property type="match status" value="1"/>
</dbReference>
<feature type="region of interest" description="Disordered" evidence="10">
    <location>
        <begin position="685"/>
        <end position="717"/>
    </location>
</feature>
<evidence type="ECO:0000256" key="3">
    <source>
        <dbReference type="ARBA" id="ARBA00022679"/>
    </source>
</evidence>
<dbReference type="InterPro" id="IPR001841">
    <property type="entry name" value="Znf_RING"/>
</dbReference>
<keyword evidence="4" id="KW-0479">Metal-binding</keyword>
<feature type="compositionally biased region" description="Polar residues" evidence="10">
    <location>
        <begin position="303"/>
        <end position="312"/>
    </location>
</feature>
<feature type="domain" description="PHD-type" evidence="12">
    <location>
        <begin position="14"/>
        <end position="129"/>
    </location>
</feature>
<evidence type="ECO:0000256" key="1">
    <source>
        <dbReference type="ARBA" id="ARBA00004123"/>
    </source>
</evidence>
<evidence type="ECO:0000256" key="6">
    <source>
        <dbReference type="ARBA" id="ARBA00022786"/>
    </source>
</evidence>
<dbReference type="CDD" id="cd15669">
    <property type="entry name" value="ePHD_PHF7_G2E3_like"/>
    <property type="match status" value="1"/>
</dbReference>
<feature type="region of interest" description="Disordered" evidence="10">
    <location>
        <begin position="303"/>
        <end position="337"/>
    </location>
</feature>
<dbReference type="GO" id="GO:0008270">
    <property type="term" value="F:zinc ion binding"/>
    <property type="evidence" value="ECO:0007669"/>
    <property type="project" value="UniProtKB-KW"/>
</dbReference>
<dbReference type="InterPro" id="IPR059102">
    <property type="entry name" value="PHD_PHF7/G2E3-like"/>
</dbReference>
<dbReference type="SMART" id="SM00249">
    <property type="entry name" value="PHD"/>
    <property type="match status" value="3"/>
</dbReference>
<feature type="region of interest" description="Disordered" evidence="10">
    <location>
        <begin position="422"/>
        <end position="484"/>
    </location>
</feature>
<dbReference type="CDD" id="cd15496">
    <property type="entry name" value="PHD_PHF7_G2E3_like"/>
    <property type="match status" value="1"/>
</dbReference>
<evidence type="ECO:0000256" key="7">
    <source>
        <dbReference type="ARBA" id="ARBA00022833"/>
    </source>
</evidence>
<feature type="domain" description="RING-type" evidence="11">
    <location>
        <begin position="148"/>
        <end position="197"/>
    </location>
</feature>
<proteinExistence type="predicted"/>
<reference evidence="13 14" key="1">
    <citation type="submission" date="2015-09" db="EMBL/GenBank/DDBJ databases">
        <title>Atta colombica WGS genome.</title>
        <authorList>
            <person name="Nygaard S."/>
            <person name="Hu H."/>
            <person name="Boomsma J."/>
            <person name="Zhang G."/>
        </authorList>
    </citation>
    <scope>NUCLEOTIDE SEQUENCE [LARGE SCALE GENOMIC DNA]</scope>
    <source>
        <strain evidence="13">Treedump-2</strain>
        <tissue evidence="13">Whole body</tissue>
    </source>
</reference>
<feature type="region of interest" description="Disordered" evidence="10">
    <location>
        <begin position="879"/>
        <end position="927"/>
    </location>
</feature>